<dbReference type="GO" id="GO:0008324">
    <property type="term" value="F:monoatomic cation transmembrane transporter activity"/>
    <property type="evidence" value="ECO:0007669"/>
    <property type="project" value="InterPro"/>
</dbReference>
<sequence>MSAVITFIVMFAFWIVMSGKFDLFHLTMGLLSSGLVTWLSHDLLFSGHTKKLGDLLVEIGRFLCYVVWLSWQIVLANIHIAGLALSPQAREIMNPHVISFKTVLKTDFARFVLANSITLTPGTVTIRIQDDTFYVHAITTQSAGDLAGDGPGEMERWVAWVFEEGAR</sequence>
<evidence type="ECO:0000256" key="3">
    <source>
        <dbReference type="ARBA" id="ARBA00022475"/>
    </source>
</evidence>
<keyword evidence="3" id="KW-1003">Cell membrane</keyword>
<feature type="transmembrane region" description="Helical" evidence="7">
    <location>
        <begin position="65"/>
        <end position="85"/>
    </location>
</feature>
<dbReference type="AlphaFoldDB" id="D6Z0E8"/>
<dbReference type="eggNOG" id="COG1863">
    <property type="taxonomic scope" value="Bacteria"/>
</dbReference>
<comment type="subcellular location">
    <subcellularLocation>
        <location evidence="1">Cell membrane</location>
        <topology evidence="1">Multi-pass membrane protein</topology>
    </subcellularLocation>
</comment>
<evidence type="ECO:0000256" key="1">
    <source>
        <dbReference type="ARBA" id="ARBA00004651"/>
    </source>
</evidence>
<dbReference type="PIRSF" id="PIRSF019239">
    <property type="entry name" value="MrpE"/>
    <property type="match status" value="1"/>
</dbReference>
<dbReference type="PANTHER" id="PTHR34584:SF1">
    <property type="entry name" value="NA(+)_H(+) ANTIPORTER SUBUNIT E1"/>
    <property type="match status" value="1"/>
</dbReference>
<name>D6Z0E8_DESAT</name>
<evidence type="ECO:0000256" key="4">
    <source>
        <dbReference type="ARBA" id="ARBA00022692"/>
    </source>
</evidence>
<evidence type="ECO:0000256" key="7">
    <source>
        <dbReference type="SAM" id="Phobius"/>
    </source>
</evidence>
<dbReference type="InParanoid" id="D6Z0E8"/>
<dbReference type="STRING" id="589865.DaAHT2_2517"/>
<gene>
    <name evidence="8" type="ordered locus">DaAHT2_2517</name>
</gene>
<keyword evidence="9" id="KW-1185">Reference proteome</keyword>
<dbReference type="HOGENOM" id="CLU_086615_2_0_7"/>
<proteinExistence type="inferred from homology"/>
<evidence type="ECO:0000256" key="6">
    <source>
        <dbReference type="ARBA" id="ARBA00023136"/>
    </source>
</evidence>
<dbReference type="OrthoDB" id="9807187at2"/>
<keyword evidence="6 7" id="KW-0472">Membrane</keyword>
<comment type="similarity">
    <text evidence="2">Belongs to the CPA3 antiporters (TC 2.A.63) subunit E family.</text>
</comment>
<keyword evidence="4 7" id="KW-0812">Transmembrane</keyword>
<evidence type="ECO:0000256" key="2">
    <source>
        <dbReference type="ARBA" id="ARBA00006228"/>
    </source>
</evidence>
<dbReference type="GO" id="GO:0005886">
    <property type="term" value="C:plasma membrane"/>
    <property type="evidence" value="ECO:0007669"/>
    <property type="project" value="UniProtKB-SubCell"/>
</dbReference>
<dbReference type="InterPro" id="IPR002758">
    <property type="entry name" value="Cation_antiport_E"/>
</dbReference>
<evidence type="ECO:0000313" key="9">
    <source>
        <dbReference type="Proteomes" id="UP000001508"/>
    </source>
</evidence>
<protein>
    <submittedName>
        <fullName evidence="8">Cation antiporter</fullName>
    </submittedName>
</protein>
<dbReference type="Pfam" id="PF01899">
    <property type="entry name" value="MNHE"/>
    <property type="match status" value="1"/>
</dbReference>
<dbReference type="Proteomes" id="UP000001508">
    <property type="component" value="Chromosome"/>
</dbReference>
<evidence type="ECO:0000256" key="5">
    <source>
        <dbReference type="ARBA" id="ARBA00022989"/>
    </source>
</evidence>
<reference evidence="9" key="1">
    <citation type="submission" date="2010-02" db="EMBL/GenBank/DDBJ databases">
        <title>Complete sequence of Desulfurivibrio alkaliphilus AHT2.</title>
        <authorList>
            <consortium name="US DOE Joint Genome Institute"/>
            <person name="Pitluck S."/>
            <person name="Chertkov O."/>
            <person name="Detter J.C."/>
            <person name="Han C."/>
            <person name="Tapia R."/>
            <person name="Larimer F."/>
            <person name="Land M."/>
            <person name="Hauser L."/>
            <person name="Kyrpides N."/>
            <person name="Mikhailova N."/>
            <person name="Sorokin D.Y."/>
            <person name="Muyzer G."/>
            <person name="Woyke T."/>
        </authorList>
    </citation>
    <scope>NUCLEOTIDE SEQUENCE [LARGE SCALE GENOMIC DNA]</scope>
    <source>
        <strain evidence="9">DSM 19089 / UNIQEM U267 / AHT2</strain>
    </source>
</reference>
<accession>D6Z0E8</accession>
<evidence type="ECO:0000313" key="8">
    <source>
        <dbReference type="EMBL" id="ADH87181.1"/>
    </source>
</evidence>
<dbReference type="KEGG" id="dak:DaAHT2_2517"/>
<dbReference type="PANTHER" id="PTHR34584">
    <property type="entry name" value="NA(+)/H(+) ANTIPORTER SUBUNIT E1"/>
    <property type="match status" value="1"/>
</dbReference>
<organism evidence="8 9">
    <name type="scientific">Desulfurivibrio alkaliphilus (strain DSM 19089 / UNIQEM U267 / AHT2)</name>
    <dbReference type="NCBI Taxonomy" id="589865"/>
    <lineage>
        <taxon>Bacteria</taxon>
        <taxon>Pseudomonadati</taxon>
        <taxon>Thermodesulfobacteriota</taxon>
        <taxon>Desulfobulbia</taxon>
        <taxon>Desulfobulbales</taxon>
        <taxon>Desulfobulbaceae</taxon>
        <taxon>Desulfurivibrio</taxon>
    </lineage>
</organism>
<keyword evidence="5 7" id="KW-1133">Transmembrane helix</keyword>
<dbReference type="EMBL" id="CP001940">
    <property type="protein sequence ID" value="ADH87181.1"/>
    <property type="molecule type" value="Genomic_DNA"/>
</dbReference>